<keyword evidence="3" id="KW-1185">Reference proteome</keyword>
<proteinExistence type="predicted"/>
<dbReference type="RefSeq" id="WP_254170274.1">
    <property type="nucleotide sequence ID" value="NZ_JAHESF010000084.1"/>
</dbReference>
<evidence type="ECO:0000313" key="2">
    <source>
        <dbReference type="EMBL" id="MBT1701594.1"/>
    </source>
</evidence>
<dbReference type="EMBL" id="JAHESF010000084">
    <property type="protein sequence ID" value="MBT1701594.1"/>
    <property type="molecule type" value="Genomic_DNA"/>
</dbReference>
<evidence type="ECO:0000313" key="3">
    <source>
        <dbReference type="Proteomes" id="UP001319200"/>
    </source>
</evidence>
<dbReference type="Proteomes" id="UP001319200">
    <property type="component" value="Unassembled WGS sequence"/>
</dbReference>
<evidence type="ECO:0000259" key="1">
    <source>
        <dbReference type="Pfam" id="PF14200"/>
    </source>
</evidence>
<feature type="domain" description="Ricin B lectin" evidence="1">
    <location>
        <begin position="353"/>
        <end position="406"/>
    </location>
</feature>
<dbReference type="InterPro" id="IPR000772">
    <property type="entry name" value="Ricin_B_lectin"/>
</dbReference>
<dbReference type="SUPFAM" id="SSF50370">
    <property type="entry name" value="Ricin B-like lectins"/>
    <property type="match status" value="1"/>
</dbReference>
<name>A0AAP2DVP2_9BACT</name>
<feature type="domain" description="Ricin B lectin" evidence="1">
    <location>
        <begin position="266"/>
        <end position="342"/>
    </location>
</feature>
<dbReference type="InterPro" id="IPR035992">
    <property type="entry name" value="Ricin_B-like_lectins"/>
</dbReference>
<accession>A0AAP2DVP2</accession>
<dbReference type="Pfam" id="PF14200">
    <property type="entry name" value="RicinB_lectin_2"/>
    <property type="match status" value="2"/>
</dbReference>
<organism evidence="2 3">
    <name type="scientific">Chryseosolibacter histidini</name>
    <dbReference type="NCBI Taxonomy" id="2782349"/>
    <lineage>
        <taxon>Bacteria</taxon>
        <taxon>Pseudomonadati</taxon>
        <taxon>Bacteroidota</taxon>
        <taxon>Cytophagia</taxon>
        <taxon>Cytophagales</taxon>
        <taxon>Chryseotaleaceae</taxon>
        <taxon>Chryseosolibacter</taxon>
    </lineage>
</organism>
<dbReference type="Pfam" id="PF16389">
    <property type="entry name" value="DUF4998"/>
    <property type="match status" value="1"/>
</dbReference>
<reference evidence="2 3" key="1">
    <citation type="submission" date="2021-05" db="EMBL/GenBank/DDBJ databases">
        <title>A Polyphasic approach of four new species of the genus Ohtaekwangia: Ohtaekwangia histidinii sp. nov., Ohtaekwangia cretensis sp. nov., Ohtaekwangia indiensis sp. nov., Ohtaekwangia reichenbachii sp. nov. from diverse environment.</title>
        <authorList>
            <person name="Octaviana S."/>
        </authorList>
    </citation>
    <scope>NUCLEOTIDE SEQUENCE [LARGE SCALE GENOMIC DNA]</scope>
    <source>
        <strain evidence="2 3">PWU4</strain>
    </source>
</reference>
<gene>
    <name evidence="2" type="ORF">KK083_32170</name>
</gene>
<dbReference type="AlphaFoldDB" id="A0AAP2DVP2"/>
<sequence length="413" mass="46371">MRRYIAYSLALLSGVFLLSCGEMDDTYDEFIEDGEIVYSGRPSQFTAHSGNNRMVLSFYLVPDPKIIRAKILWRNPELPSGTNPLPGQRNPGKDSVEIEIRPNLVNNYHELGISNLLEGIYTFEMYTFDKNGNSSIRTETIGEVFGEVFRSSIVNRPLERVVHYKQFNNPDSDLDFEWLGAAKTIVAVDIKYTNTAGVERVHRDTKVVVVENRPPVFLSRTIVPKYKLGTSVQYRTGFLPNTMAADTFWTDYKPIAAVQEDRMIRPGIYKIIARHSGKTLKMRSNSTSANGQVEQNVYDNLFSSQWRIQYNPEGNVVIKNLNSSMDMAVAGGATADGTNIQQILPVATDTYDEWIIEAADAGKKYFRLKNKKTGKVAGVQSASTANGQSVQQQTLVASATHQQFEFEFVQSID</sequence>
<dbReference type="PROSITE" id="PS51257">
    <property type="entry name" value="PROKAR_LIPOPROTEIN"/>
    <property type="match status" value="1"/>
</dbReference>
<dbReference type="CDD" id="cd00161">
    <property type="entry name" value="beta-trefoil_Ricin-like"/>
    <property type="match status" value="1"/>
</dbReference>
<comment type="caution">
    <text evidence="2">The sequence shown here is derived from an EMBL/GenBank/DDBJ whole genome shotgun (WGS) entry which is preliminary data.</text>
</comment>
<dbReference type="Gene3D" id="2.80.10.50">
    <property type="match status" value="2"/>
</dbReference>
<protein>
    <submittedName>
        <fullName evidence="2">RICIN domain-containing protein</fullName>
    </submittedName>
</protein>